<dbReference type="Proteomes" id="UP000034786">
    <property type="component" value="Unassembled WGS sequence"/>
</dbReference>
<evidence type="ECO:0000313" key="2">
    <source>
        <dbReference type="Proteomes" id="UP000034786"/>
    </source>
</evidence>
<organism evidence="1 2">
    <name type="scientific">Streptomyces variegatus</name>
    <dbReference type="NCBI Taxonomy" id="284040"/>
    <lineage>
        <taxon>Bacteria</taxon>
        <taxon>Bacillati</taxon>
        <taxon>Actinomycetota</taxon>
        <taxon>Actinomycetes</taxon>
        <taxon>Kitasatosporales</taxon>
        <taxon>Streptomycetaceae</taxon>
        <taxon>Streptomyces</taxon>
    </lineage>
</organism>
<dbReference type="EMBL" id="JYJH01000004">
    <property type="protein sequence ID" value="KJK40397.1"/>
    <property type="molecule type" value="Genomic_DNA"/>
</dbReference>
<accession>A0A0M2GRA2</accession>
<reference evidence="2" key="1">
    <citation type="submission" date="2015-02" db="EMBL/GenBank/DDBJ databases">
        <authorList>
            <person name="Ju K.-S."/>
            <person name="Doroghazi J.R."/>
            <person name="Metcalf W."/>
        </authorList>
    </citation>
    <scope>NUCLEOTIDE SEQUENCE [LARGE SCALE GENOMIC DNA]</scope>
    <source>
        <strain evidence="2">NRRL B-16380</strain>
    </source>
</reference>
<dbReference type="STRING" id="284040.UK15_08715"/>
<name>A0A0M2GRA2_9ACTN</name>
<dbReference type="RefSeq" id="WP_031137391.1">
    <property type="nucleotide sequence ID" value="NZ_JYJH01000004.1"/>
</dbReference>
<protein>
    <submittedName>
        <fullName evidence="1">Uncharacterized protein</fullName>
    </submittedName>
</protein>
<comment type="caution">
    <text evidence="1">The sequence shown here is derived from an EMBL/GenBank/DDBJ whole genome shotgun (WGS) entry which is preliminary data.</text>
</comment>
<evidence type="ECO:0000313" key="1">
    <source>
        <dbReference type="EMBL" id="KJK40397.1"/>
    </source>
</evidence>
<sequence length="77" mass="8068">MDVEHRRLWSVSLTTGERRVEADDLPVGLPPGVGRRPDPALFAHGGPGLAPRFDGLAAAPDGSLLLSSNGEGTVLRL</sequence>
<dbReference type="AlphaFoldDB" id="A0A0M2GRA2"/>
<dbReference type="PATRIC" id="fig|284040.3.peg.5039"/>
<proteinExistence type="predicted"/>
<keyword evidence="2" id="KW-1185">Reference proteome</keyword>
<gene>
    <name evidence="1" type="ORF">UK15_08715</name>
</gene>